<dbReference type="InterPro" id="IPR036390">
    <property type="entry name" value="WH_DNA-bd_sf"/>
</dbReference>
<sequence>MLDVRRLQVLRAVVTSGSITAAARNLGYTPSAISQQLATLEREAGTELLERVGRGVRATAAGALLSEHAEVLSGQLAKAEAELANLKAGRTGRLAIRYFATAGAALVPPAVAEIRREFPGIQLDLRLREPHESIPEVESGDVDVAIVVWRGEWRVRTAELVHLLDDPYRAALPRTHPLVRKRVLDLTDLRDEPWVGTEGTPGPCRDTLIAACGAAGFAPNFVLECEDYQTAQGFVAAGLGVSLVPVLGLGAPHPGVVIKRIRRPEPVRAIHAAVATRSASQPVVRYLLDRLRQAAPAAA</sequence>
<evidence type="ECO:0000256" key="2">
    <source>
        <dbReference type="ARBA" id="ARBA00023015"/>
    </source>
</evidence>
<dbReference type="OrthoDB" id="4131546at2"/>
<feature type="domain" description="HTH lysR-type" evidence="5">
    <location>
        <begin position="2"/>
        <end position="59"/>
    </location>
</feature>
<dbReference type="CDD" id="cd08423">
    <property type="entry name" value="PBP2_LTTR_like_6"/>
    <property type="match status" value="1"/>
</dbReference>
<dbReference type="Gene3D" id="3.40.190.10">
    <property type="entry name" value="Periplasmic binding protein-like II"/>
    <property type="match status" value="2"/>
</dbReference>
<dbReference type="InterPro" id="IPR036388">
    <property type="entry name" value="WH-like_DNA-bd_sf"/>
</dbReference>
<evidence type="ECO:0000256" key="4">
    <source>
        <dbReference type="ARBA" id="ARBA00023163"/>
    </source>
</evidence>
<evidence type="ECO:0000313" key="7">
    <source>
        <dbReference type="Proteomes" id="UP000199025"/>
    </source>
</evidence>
<protein>
    <submittedName>
        <fullName evidence="6">DNA-binding transcriptional regulator, LysR family</fullName>
    </submittedName>
</protein>
<dbReference type="InterPro" id="IPR005119">
    <property type="entry name" value="LysR_subst-bd"/>
</dbReference>
<dbReference type="AlphaFoldDB" id="A0A1I3NP86"/>
<dbReference type="Pfam" id="PF00126">
    <property type="entry name" value="HTH_1"/>
    <property type="match status" value="1"/>
</dbReference>
<dbReference type="GO" id="GO:0032993">
    <property type="term" value="C:protein-DNA complex"/>
    <property type="evidence" value="ECO:0007669"/>
    <property type="project" value="TreeGrafter"/>
</dbReference>
<dbReference type="EMBL" id="FORP01000003">
    <property type="protein sequence ID" value="SFJ11128.1"/>
    <property type="molecule type" value="Genomic_DNA"/>
</dbReference>
<keyword evidence="3 6" id="KW-0238">DNA-binding</keyword>
<keyword evidence="2" id="KW-0805">Transcription regulation</keyword>
<dbReference type="Proteomes" id="UP000199025">
    <property type="component" value="Unassembled WGS sequence"/>
</dbReference>
<keyword evidence="7" id="KW-1185">Reference proteome</keyword>
<proteinExistence type="inferred from homology"/>
<dbReference type="GO" id="GO:0003677">
    <property type="term" value="F:DNA binding"/>
    <property type="evidence" value="ECO:0007669"/>
    <property type="project" value="UniProtKB-KW"/>
</dbReference>
<dbReference type="SUPFAM" id="SSF53850">
    <property type="entry name" value="Periplasmic binding protein-like II"/>
    <property type="match status" value="1"/>
</dbReference>
<evidence type="ECO:0000256" key="3">
    <source>
        <dbReference type="ARBA" id="ARBA00023125"/>
    </source>
</evidence>
<dbReference type="PROSITE" id="PS50931">
    <property type="entry name" value="HTH_LYSR"/>
    <property type="match status" value="1"/>
</dbReference>
<evidence type="ECO:0000259" key="5">
    <source>
        <dbReference type="PROSITE" id="PS50931"/>
    </source>
</evidence>
<dbReference type="GO" id="GO:0003700">
    <property type="term" value="F:DNA-binding transcription factor activity"/>
    <property type="evidence" value="ECO:0007669"/>
    <property type="project" value="InterPro"/>
</dbReference>
<dbReference type="Gene3D" id="1.10.10.10">
    <property type="entry name" value="Winged helix-like DNA-binding domain superfamily/Winged helix DNA-binding domain"/>
    <property type="match status" value="1"/>
</dbReference>
<dbReference type="PANTHER" id="PTHR30346">
    <property type="entry name" value="TRANSCRIPTIONAL DUAL REGULATOR HCAR-RELATED"/>
    <property type="match status" value="1"/>
</dbReference>
<dbReference type="STRING" id="115433.SAMN05421835_103106"/>
<reference evidence="6 7" key="1">
    <citation type="submission" date="2016-10" db="EMBL/GenBank/DDBJ databases">
        <authorList>
            <person name="de Groot N.N."/>
        </authorList>
    </citation>
    <scope>NUCLEOTIDE SEQUENCE [LARGE SCALE GENOMIC DNA]</scope>
    <source>
        <strain evidence="6 7">DSM 44468</strain>
    </source>
</reference>
<dbReference type="RefSeq" id="WP_091504952.1">
    <property type="nucleotide sequence ID" value="NZ_CBDQZW010000010.1"/>
</dbReference>
<keyword evidence="4" id="KW-0804">Transcription</keyword>
<evidence type="ECO:0000313" key="6">
    <source>
        <dbReference type="EMBL" id="SFJ11128.1"/>
    </source>
</evidence>
<dbReference type="PANTHER" id="PTHR30346:SF29">
    <property type="entry name" value="LYSR SUBSTRATE-BINDING"/>
    <property type="match status" value="1"/>
</dbReference>
<name>A0A1I3NP86_9PSEU</name>
<dbReference type="Pfam" id="PF03466">
    <property type="entry name" value="LysR_substrate"/>
    <property type="match status" value="1"/>
</dbReference>
<comment type="similarity">
    <text evidence="1">Belongs to the LysR transcriptional regulatory family.</text>
</comment>
<organism evidence="6 7">
    <name type="scientific">Amycolatopsis sacchari</name>
    <dbReference type="NCBI Taxonomy" id="115433"/>
    <lineage>
        <taxon>Bacteria</taxon>
        <taxon>Bacillati</taxon>
        <taxon>Actinomycetota</taxon>
        <taxon>Actinomycetes</taxon>
        <taxon>Pseudonocardiales</taxon>
        <taxon>Pseudonocardiaceae</taxon>
        <taxon>Amycolatopsis</taxon>
    </lineage>
</organism>
<gene>
    <name evidence="6" type="ORF">SAMN05421835_103106</name>
</gene>
<evidence type="ECO:0000256" key="1">
    <source>
        <dbReference type="ARBA" id="ARBA00009437"/>
    </source>
</evidence>
<dbReference type="SUPFAM" id="SSF46785">
    <property type="entry name" value="Winged helix' DNA-binding domain"/>
    <property type="match status" value="1"/>
</dbReference>
<dbReference type="InterPro" id="IPR000847">
    <property type="entry name" value="LysR_HTH_N"/>
</dbReference>
<accession>A0A1I3NP86</accession>